<organism evidence="1 2">
    <name type="scientific">Elysia crispata</name>
    <name type="common">lettuce slug</name>
    <dbReference type="NCBI Taxonomy" id="231223"/>
    <lineage>
        <taxon>Eukaryota</taxon>
        <taxon>Metazoa</taxon>
        <taxon>Spiralia</taxon>
        <taxon>Lophotrochozoa</taxon>
        <taxon>Mollusca</taxon>
        <taxon>Gastropoda</taxon>
        <taxon>Heterobranchia</taxon>
        <taxon>Euthyneura</taxon>
        <taxon>Panpulmonata</taxon>
        <taxon>Sacoglossa</taxon>
        <taxon>Placobranchoidea</taxon>
        <taxon>Plakobranchidae</taxon>
        <taxon>Elysia</taxon>
    </lineage>
</organism>
<name>A0AAE1A791_9GAST</name>
<accession>A0AAE1A791</accession>
<dbReference type="AlphaFoldDB" id="A0AAE1A791"/>
<protein>
    <submittedName>
        <fullName evidence="1">Uncharacterized protein</fullName>
    </submittedName>
</protein>
<keyword evidence="2" id="KW-1185">Reference proteome</keyword>
<comment type="caution">
    <text evidence="1">The sequence shown here is derived from an EMBL/GenBank/DDBJ whole genome shotgun (WGS) entry which is preliminary data.</text>
</comment>
<dbReference type="EMBL" id="JAWDGP010002600">
    <property type="protein sequence ID" value="KAK3781766.1"/>
    <property type="molecule type" value="Genomic_DNA"/>
</dbReference>
<reference evidence="1" key="1">
    <citation type="journal article" date="2023" name="G3 (Bethesda)">
        <title>A reference genome for the long-term kleptoplast-retaining sea slug Elysia crispata morphotype clarki.</title>
        <authorList>
            <person name="Eastman K.E."/>
            <person name="Pendleton A.L."/>
            <person name="Shaikh M.A."/>
            <person name="Suttiyut T."/>
            <person name="Ogas R."/>
            <person name="Tomko P."/>
            <person name="Gavelis G."/>
            <person name="Widhalm J.R."/>
            <person name="Wisecaver J.H."/>
        </authorList>
    </citation>
    <scope>NUCLEOTIDE SEQUENCE</scope>
    <source>
        <strain evidence="1">ECLA1</strain>
    </source>
</reference>
<evidence type="ECO:0000313" key="2">
    <source>
        <dbReference type="Proteomes" id="UP001283361"/>
    </source>
</evidence>
<sequence length="84" mass="9274">MIVIANFFLPQVPGVNRSKSVTRSYILTPTTSTTSSPNSIFSPVQNEITRTRQAAEPVDHQLLTILYSSSRSSPRQDQLPTILA</sequence>
<proteinExistence type="predicted"/>
<evidence type="ECO:0000313" key="1">
    <source>
        <dbReference type="EMBL" id="KAK3781766.1"/>
    </source>
</evidence>
<gene>
    <name evidence="1" type="ORF">RRG08_021412</name>
</gene>
<dbReference type="Proteomes" id="UP001283361">
    <property type="component" value="Unassembled WGS sequence"/>
</dbReference>